<comment type="caution">
    <text evidence="2">The sequence shown here is derived from an EMBL/GenBank/DDBJ whole genome shotgun (WGS) entry which is preliminary data.</text>
</comment>
<dbReference type="Pfam" id="PF12770">
    <property type="entry name" value="CHAT"/>
    <property type="match status" value="1"/>
</dbReference>
<evidence type="ECO:0000259" key="1">
    <source>
        <dbReference type="Pfam" id="PF12770"/>
    </source>
</evidence>
<gene>
    <name evidence="2" type="ORF">VKT23_019523</name>
</gene>
<sequence length="370" mass="40684">MEHEAQRHREMARKYEDLIQQIRSHEGFGNFFKPKTFTELVPAAINGPIIILNSHIPQSDALILCSSGNIIHVPLPVFSSSEAQQFQSRLAALLEANHVRKIYQNPLESAKAVDCLQSILADLWTFVVQPILPELEGLLSEITHDDLPHITWCATGALAFLPLHAAGNYGTGDVSKNINVSDFAVSSYTTTLTAMLGNHSRTKQAGKEFSRILIISQPATPGHQSLPGTKEEAIVVQKHTSPEHTLHLSHTEATVAEVVQAMSKYDIVHLACHGIQDPNPLDSAFALYDGKLTLKTLMGLSLDNAELAFLSACQTATGDKNLPEEHQYFDKILVYWLLVLPAKILVENNNPSLHLPGNAKKAVDNIKGMY</sequence>
<protein>
    <recommendedName>
        <fullName evidence="1">CHAT domain-containing protein</fullName>
    </recommendedName>
</protein>
<feature type="domain" description="CHAT" evidence="1">
    <location>
        <begin position="119"/>
        <end position="325"/>
    </location>
</feature>
<evidence type="ECO:0000313" key="3">
    <source>
        <dbReference type="Proteomes" id="UP001498398"/>
    </source>
</evidence>
<name>A0ABR1INI7_9AGAR</name>
<dbReference type="InterPro" id="IPR024983">
    <property type="entry name" value="CHAT_dom"/>
</dbReference>
<proteinExistence type="predicted"/>
<accession>A0ABR1INI7</accession>
<keyword evidence="3" id="KW-1185">Reference proteome</keyword>
<reference evidence="2 3" key="1">
    <citation type="submission" date="2024-01" db="EMBL/GenBank/DDBJ databases">
        <title>A draft genome for the cacao thread blight pathogen Marasmiellus scandens.</title>
        <authorList>
            <person name="Baruah I.K."/>
            <person name="Leung J."/>
            <person name="Bukari Y."/>
            <person name="Amoako-Attah I."/>
            <person name="Meinhardt L.W."/>
            <person name="Bailey B.A."/>
            <person name="Cohen S.P."/>
        </authorList>
    </citation>
    <scope>NUCLEOTIDE SEQUENCE [LARGE SCALE GENOMIC DNA]</scope>
    <source>
        <strain evidence="2 3">GH-19</strain>
    </source>
</reference>
<organism evidence="2 3">
    <name type="scientific">Marasmiellus scandens</name>
    <dbReference type="NCBI Taxonomy" id="2682957"/>
    <lineage>
        <taxon>Eukaryota</taxon>
        <taxon>Fungi</taxon>
        <taxon>Dikarya</taxon>
        <taxon>Basidiomycota</taxon>
        <taxon>Agaricomycotina</taxon>
        <taxon>Agaricomycetes</taxon>
        <taxon>Agaricomycetidae</taxon>
        <taxon>Agaricales</taxon>
        <taxon>Marasmiineae</taxon>
        <taxon>Omphalotaceae</taxon>
        <taxon>Marasmiellus</taxon>
    </lineage>
</organism>
<dbReference type="Proteomes" id="UP001498398">
    <property type="component" value="Unassembled WGS sequence"/>
</dbReference>
<dbReference type="EMBL" id="JBANRG010000103">
    <property type="protein sequence ID" value="KAK7435690.1"/>
    <property type="molecule type" value="Genomic_DNA"/>
</dbReference>
<evidence type="ECO:0000313" key="2">
    <source>
        <dbReference type="EMBL" id="KAK7435690.1"/>
    </source>
</evidence>